<evidence type="ECO:0000256" key="1">
    <source>
        <dbReference type="ARBA" id="ARBA00022723"/>
    </source>
</evidence>
<name>A0A0P1KNJ5_9SACH</name>
<feature type="compositionally biased region" description="Polar residues" evidence="5">
    <location>
        <begin position="69"/>
        <end position="79"/>
    </location>
</feature>
<dbReference type="GO" id="GO:0140082">
    <property type="term" value="F:SUMO-ubiquitin ligase activity"/>
    <property type="evidence" value="ECO:0007669"/>
    <property type="project" value="TreeGrafter"/>
</dbReference>
<dbReference type="UniPathway" id="UPA00143"/>
<dbReference type="PROSITE" id="PS50089">
    <property type="entry name" value="ZF_RING_2"/>
    <property type="match status" value="1"/>
</dbReference>
<evidence type="ECO:0000313" key="8">
    <source>
        <dbReference type="Proteomes" id="UP000236544"/>
    </source>
</evidence>
<dbReference type="GO" id="GO:0033768">
    <property type="term" value="C:SUMO-targeted ubiquitin ligase complex"/>
    <property type="evidence" value="ECO:0007669"/>
    <property type="project" value="TreeGrafter"/>
</dbReference>
<evidence type="ECO:0000313" key="7">
    <source>
        <dbReference type="EMBL" id="CUS21520.1"/>
    </source>
</evidence>
<evidence type="ECO:0000256" key="5">
    <source>
        <dbReference type="SAM" id="MobiDB-lite"/>
    </source>
</evidence>
<dbReference type="EMBL" id="LN890565">
    <property type="protein sequence ID" value="CUS21520.1"/>
    <property type="molecule type" value="Genomic_DNA"/>
</dbReference>
<protein>
    <submittedName>
        <fullName evidence="7">LAQU0S03e04456g1_1</fullName>
    </submittedName>
</protein>
<dbReference type="OrthoDB" id="6270329at2759"/>
<dbReference type="InterPro" id="IPR013083">
    <property type="entry name" value="Znf_RING/FYVE/PHD"/>
</dbReference>
<dbReference type="PROSITE" id="PS00518">
    <property type="entry name" value="ZF_RING_1"/>
    <property type="match status" value="1"/>
</dbReference>
<dbReference type="Pfam" id="PF00097">
    <property type="entry name" value="zf-C3HC4"/>
    <property type="match status" value="1"/>
</dbReference>
<keyword evidence="8" id="KW-1185">Reference proteome</keyword>
<feature type="compositionally biased region" description="Basic and acidic residues" evidence="5">
    <location>
        <begin position="1"/>
        <end position="14"/>
    </location>
</feature>
<dbReference type="SUPFAM" id="SSF57850">
    <property type="entry name" value="RING/U-box"/>
    <property type="match status" value="1"/>
</dbReference>
<dbReference type="Gene3D" id="3.30.40.10">
    <property type="entry name" value="Zinc/RING finger domain, C3HC4 (zinc finger)"/>
    <property type="match status" value="1"/>
</dbReference>
<accession>A0A0P1KNJ5</accession>
<feature type="domain" description="RING-type" evidence="6">
    <location>
        <begin position="130"/>
        <end position="174"/>
    </location>
</feature>
<feature type="region of interest" description="Disordered" evidence="5">
    <location>
        <begin position="1"/>
        <end position="100"/>
    </location>
</feature>
<evidence type="ECO:0000259" key="6">
    <source>
        <dbReference type="PROSITE" id="PS50089"/>
    </source>
</evidence>
<reference evidence="8" key="1">
    <citation type="submission" date="2015-10" db="EMBL/GenBank/DDBJ databases">
        <authorList>
            <person name="Devillers H."/>
        </authorList>
    </citation>
    <scope>NUCLEOTIDE SEQUENCE [LARGE SCALE GENOMIC DNA]</scope>
</reference>
<dbReference type="AlphaFoldDB" id="A0A0P1KNJ5"/>
<dbReference type="InterPro" id="IPR017907">
    <property type="entry name" value="Znf_RING_CS"/>
</dbReference>
<proteinExistence type="predicted"/>
<dbReference type="GO" id="GO:0008270">
    <property type="term" value="F:zinc ion binding"/>
    <property type="evidence" value="ECO:0007669"/>
    <property type="project" value="UniProtKB-KW"/>
</dbReference>
<evidence type="ECO:0000256" key="4">
    <source>
        <dbReference type="PROSITE-ProRule" id="PRU00175"/>
    </source>
</evidence>
<dbReference type="InterPro" id="IPR001841">
    <property type="entry name" value="Znf_RING"/>
</dbReference>
<evidence type="ECO:0000256" key="2">
    <source>
        <dbReference type="ARBA" id="ARBA00022771"/>
    </source>
</evidence>
<dbReference type="InterPro" id="IPR049627">
    <property type="entry name" value="SLX8"/>
</dbReference>
<keyword evidence="3" id="KW-0862">Zinc</keyword>
<dbReference type="GO" id="GO:0032183">
    <property type="term" value="F:SUMO binding"/>
    <property type="evidence" value="ECO:0007669"/>
    <property type="project" value="TreeGrafter"/>
</dbReference>
<dbReference type="GO" id="GO:0006511">
    <property type="term" value="P:ubiquitin-dependent protein catabolic process"/>
    <property type="evidence" value="ECO:0007669"/>
    <property type="project" value="TreeGrafter"/>
</dbReference>
<gene>
    <name evidence="7" type="ORF">LAQU0_S03e04456g</name>
</gene>
<dbReference type="Proteomes" id="UP000236544">
    <property type="component" value="Unassembled WGS sequence"/>
</dbReference>
<dbReference type="PANTHER" id="PTHR47094">
    <property type="entry name" value="ELFLESS, ISOFORM B"/>
    <property type="match status" value="1"/>
</dbReference>
<feature type="compositionally biased region" description="Basic and acidic residues" evidence="5">
    <location>
        <begin position="44"/>
        <end position="56"/>
    </location>
</feature>
<dbReference type="GO" id="GO:0016567">
    <property type="term" value="P:protein ubiquitination"/>
    <property type="evidence" value="ECO:0007669"/>
    <property type="project" value="UniProtKB-UniPathway"/>
</dbReference>
<dbReference type="SMART" id="SM00184">
    <property type="entry name" value="RING"/>
    <property type="match status" value="1"/>
</dbReference>
<organism evidence="7 8">
    <name type="scientific">Lachancea quebecensis</name>
    <dbReference type="NCBI Taxonomy" id="1654605"/>
    <lineage>
        <taxon>Eukaryota</taxon>
        <taxon>Fungi</taxon>
        <taxon>Dikarya</taxon>
        <taxon>Ascomycota</taxon>
        <taxon>Saccharomycotina</taxon>
        <taxon>Saccharomycetes</taxon>
        <taxon>Saccharomycetales</taxon>
        <taxon>Saccharomycetaceae</taxon>
        <taxon>Lachancea</taxon>
    </lineage>
</organism>
<dbReference type="InterPro" id="IPR018957">
    <property type="entry name" value="Znf_C3HC4_RING-type"/>
</dbReference>
<keyword evidence="1" id="KW-0479">Metal-binding</keyword>
<evidence type="ECO:0000256" key="3">
    <source>
        <dbReference type="ARBA" id="ARBA00022833"/>
    </source>
</evidence>
<keyword evidence="2 4" id="KW-0863">Zinc-finger</keyword>
<dbReference type="PANTHER" id="PTHR47094:SF1">
    <property type="entry name" value="RING-TYPE E3 UBIQUITIN TRANSFERASE"/>
    <property type="match status" value="1"/>
</dbReference>
<dbReference type="GO" id="GO:0061630">
    <property type="term" value="F:ubiquitin protein ligase activity"/>
    <property type="evidence" value="ECO:0007669"/>
    <property type="project" value="InterPro"/>
</dbReference>
<sequence>MSDRSDQEDRRERPGGSPEGRTPKRRRTLRGEHAQGSSDLEDEDYRRLEDELRGELASDTIANDDDAARSSTTGPTNIDNPPDVIEISPASDAEPYSDSDTRLQQVVEISDDEAPRSPRPEHKRALDYRCPICFDPPEAALVTPCGHVFCTECLFQMVNSSRGQRSAGHCALCRRDVRFKDVRLVIMRKKRIRKT</sequence>